<proteinExistence type="predicted"/>
<evidence type="ECO:0000313" key="2">
    <source>
        <dbReference type="WBParaSite" id="PEQ_0001352801-mRNA-1"/>
    </source>
</evidence>
<dbReference type="WBParaSite" id="PEQ_0001352801-mRNA-1">
    <property type="protein sequence ID" value="PEQ_0001352801-mRNA-1"/>
    <property type="gene ID" value="PEQ_0001352801"/>
</dbReference>
<dbReference type="Proteomes" id="UP000887564">
    <property type="component" value="Unplaced"/>
</dbReference>
<name>A0A914S4J4_PAREQ</name>
<reference evidence="2" key="1">
    <citation type="submission" date="2022-11" db="UniProtKB">
        <authorList>
            <consortium name="WormBaseParasite"/>
        </authorList>
    </citation>
    <scope>IDENTIFICATION</scope>
</reference>
<keyword evidence="1" id="KW-1185">Reference proteome</keyword>
<protein>
    <submittedName>
        <fullName evidence="2">Uncharacterized protein</fullName>
    </submittedName>
</protein>
<dbReference type="AlphaFoldDB" id="A0A914S4J4"/>
<accession>A0A914S4J4</accession>
<sequence length="180" mass="20774">MKHKTTAIFARIALEDSPIGILQREREFNESTNIIATNYSDSNFTHKVLDSVTNGTVSVRHDKTPTNQVDLIQKAVELPIQPLSQNVHQRSINVNFHEVLRIKFHEYTSFVKKLMDAHRKQQAAEWVAACLLRHCGSDVGDDIFMMSAKEARSMLVHRKKDPRRDVQMTLEEKYKLITNM</sequence>
<evidence type="ECO:0000313" key="1">
    <source>
        <dbReference type="Proteomes" id="UP000887564"/>
    </source>
</evidence>
<organism evidence="1 2">
    <name type="scientific">Parascaris equorum</name>
    <name type="common">Equine roundworm</name>
    <dbReference type="NCBI Taxonomy" id="6256"/>
    <lineage>
        <taxon>Eukaryota</taxon>
        <taxon>Metazoa</taxon>
        <taxon>Ecdysozoa</taxon>
        <taxon>Nematoda</taxon>
        <taxon>Chromadorea</taxon>
        <taxon>Rhabditida</taxon>
        <taxon>Spirurina</taxon>
        <taxon>Ascaridomorpha</taxon>
        <taxon>Ascaridoidea</taxon>
        <taxon>Ascarididae</taxon>
        <taxon>Parascaris</taxon>
    </lineage>
</organism>